<gene>
    <name evidence="4" type="ORF">FA14DRAFT_146565</name>
</gene>
<dbReference type="Pfam" id="PF00400">
    <property type="entry name" value="WD40"/>
    <property type="match status" value="3"/>
</dbReference>
<dbReference type="InterPro" id="IPR015943">
    <property type="entry name" value="WD40/YVTN_repeat-like_dom_sf"/>
</dbReference>
<name>A0A316VFI3_9BASI</name>
<evidence type="ECO:0000256" key="2">
    <source>
        <dbReference type="ARBA" id="ARBA00022737"/>
    </source>
</evidence>
<dbReference type="PROSITE" id="PS50294">
    <property type="entry name" value="WD_REPEATS_REGION"/>
    <property type="match status" value="1"/>
</dbReference>
<evidence type="ECO:0000313" key="5">
    <source>
        <dbReference type="Proteomes" id="UP000245771"/>
    </source>
</evidence>
<dbReference type="AlphaFoldDB" id="A0A316VFI3"/>
<dbReference type="Proteomes" id="UP000245771">
    <property type="component" value="Unassembled WGS sequence"/>
</dbReference>
<evidence type="ECO:0000313" key="4">
    <source>
        <dbReference type="EMBL" id="PWN36276.1"/>
    </source>
</evidence>
<evidence type="ECO:0000256" key="1">
    <source>
        <dbReference type="ARBA" id="ARBA00022574"/>
    </source>
</evidence>
<dbReference type="SMART" id="SM00320">
    <property type="entry name" value="WD40"/>
    <property type="match status" value="5"/>
</dbReference>
<evidence type="ECO:0000256" key="3">
    <source>
        <dbReference type="PROSITE-ProRule" id="PRU00221"/>
    </source>
</evidence>
<dbReference type="STRING" id="1280837.A0A316VFI3"/>
<dbReference type="InParanoid" id="A0A316VFI3"/>
<organism evidence="4 5">
    <name type="scientific">Meira miltonrushii</name>
    <dbReference type="NCBI Taxonomy" id="1280837"/>
    <lineage>
        <taxon>Eukaryota</taxon>
        <taxon>Fungi</taxon>
        <taxon>Dikarya</taxon>
        <taxon>Basidiomycota</taxon>
        <taxon>Ustilaginomycotina</taxon>
        <taxon>Exobasidiomycetes</taxon>
        <taxon>Exobasidiales</taxon>
        <taxon>Brachybasidiaceae</taxon>
        <taxon>Meira</taxon>
    </lineage>
</organism>
<dbReference type="EMBL" id="KZ819603">
    <property type="protein sequence ID" value="PWN36276.1"/>
    <property type="molecule type" value="Genomic_DNA"/>
</dbReference>
<keyword evidence="1 3" id="KW-0853">WD repeat</keyword>
<dbReference type="PROSITE" id="PS50082">
    <property type="entry name" value="WD_REPEATS_2"/>
    <property type="match status" value="1"/>
</dbReference>
<dbReference type="InterPro" id="IPR036322">
    <property type="entry name" value="WD40_repeat_dom_sf"/>
</dbReference>
<feature type="repeat" description="WD" evidence="3">
    <location>
        <begin position="107"/>
        <end position="139"/>
    </location>
</feature>
<dbReference type="SUPFAM" id="SSF50978">
    <property type="entry name" value="WD40 repeat-like"/>
    <property type="match status" value="1"/>
</dbReference>
<accession>A0A316VFI3</accession>
<dbReference type="OrthoDB" id="10262475at2759"/>
<keyword evidence="5" id="KW-1185">Reference proteome</keyword>
<dbReference type="Gene3D" id="2.130.10.10">
    <property type="entry name" value="YVTN repeat-like/Quinoprotein amine dehydrogenase"/>
    <property type="match status" value="1"/>
</dbReference>
<protein>
    <submittedName>
        <fullName evidence="4">WD40 repeat-like protein</fullName>
    </submittedName>
</protein>
<keyword evidence="2" id="KW-0677">Repeat</keyword>
<proteinExistence type="predicted"/>
<dbReference type="InterPro" id="IPR001680">
    <property type="entry name" value="WD40_rpt"/>
</dbReference>
<dbReference type="RefSeq" id="XP_025356578.1">
    <property type="nucleotide sequence ID" value="XM_025497324.1"/>
</dbReference>
<sequence>MSNQAIEYAIPSPPQDPISGLAFNPNPSKAHQLLVSSWDKTVRLYHLANLDEASSSDPSKRVRLIHTFNHEAPVLDVCWITDTLAASGGIDRRVRLLNLETGQTNIIGKHTAPISRIRYSHSANLLISSSWDCTLKVWDPSPVNASLLRTINLPDKALAMDVSPPSPITSNDAGTSISIIDQTPRLVVGMAGRLIHIFDLSRWREEIDNTKAGKSNNEDVWRAEQKRESSLKFMLRDIRCMPNGQGYAISSIEGRIAVEFFDTSESIQAKKYAFKCHRQVVDGVDTVYPVNGLSFHPQHATFASLGGDAIVAIWDPLAKKRIRQYPRYPSPLSAGAFSSDGAWLAVASGFENIEDTRHRGPEPGKVQIHIRSVWEDCKPKAK</sequence>
<reference evidence="4 5" key="1">
    <citation type="journal article" date="2018" name="Mol. Biol. Evol.">
        <title>Broad Genomic Sampling Reveals a Smut Pathogenic Ancestry of the Fungal Clade Ustilaginomycotina.</title>
        <authorList>
            <person name="Kijpornyongpan T."/>
            <person name="Mondo S.J."/>
            <person name="Barry K."/>
            <person name="Sandor L."/>
            <person name="Lee J."/>
            <person name="Lipzen A."/>
            <person name="Pangilinan J."/>
            <person name="LaButti K."/>
            <person name="Hainaut M."/>
            <person name="Henrissat B."/>
            <person name="Grigoriev I.V."/>
            <person name="Spatafora J.W."/>
            <person name="Aime M.C."/>
        </authorList>
    </citation>
    <scope>NUCLEOTIDE SEQUENCE [LARGE SCALE GENOMIC DNA]</scope>
    <source>
        <strain evidence="4 5">MCA 3882</strain>
    </source>
</reference>
<dbReference type="GeneID" id="37019105"/>
<dbReference type="PANTHER" id="PTHR10971">
    <property type="entry name" value="MRNA EXPORT FACTOR AND BUB3"/>
    <property type="match status" value="1"/>
</dbReference>